<keyword evidence="3" id="KW-1185">Reference proteome</keyword>
<dbReference type="EMBL" id="JANLCJ010000669">
    <property type="protein sequence ID" value="MCS5737398.1"/>
    <property type="molecule type" value="Genomic_DNA"/>
</dbReference>
<reference evidence="2" key="1">
    <citation type="submission" date="2022-08" db="EMBL/GenBank/DDBJ databases">
        <authorList>
            <person name="Deng Y."/>
            <person name="Han X.-F."/>
            <person name="Zhang Y.-Q."/>
        </authorList>
    </citation>
    <scope>NUCLEOTIDE SEQUENCE</scope>
    <source>
        <strain evidence="2">CPCC 203386</strain>
    </source>
</reference>
<gene>
    <name evidence="2" type="ORF">N1032_27065</name>
</gene>
<dbReference type="Gene3D" id="3.60.20.10">
    <property type="entry name" value="Glutamine Phosphoribosylpyrophosphate, subunit 1, domain 1"/>
    <property type="match status" value="1"/>
</dbReference>
<accession>A0ABT2HBR4</accession>
<dbReference type="InterPro" id="IPR029055">
    <property type="entry name" value="Ntn_hydrolases_N"/>
</dbReference>
<protein>
    <recommendedName>
        <fullName evidence="1">Glutamine amidotransferase type-2 domain-containing protein</fullName>
    </recommendedName>
</protein>
<feature type="domain" description="Glutamine amidotransferase type-2" evidence="1">
    <location>
        <begin position="1"/>
        <end position="134"/>
    </location>
</feature>
<evidence type="ECO:0000259" key="1">
    <source>
        <dbReference type="PROSITE" id="PS51278"/>
    </source>
</evidence>
<feature type="non-terminal residue" evidence="2">
    <location>
        <position position="1"/>
    </location>
</feature>
<evidence type="ECO:0000313" key="3">
    <source>
        <dbReference type="Proteomes" id="UP001165586"/>
    </source>
</evidence>
<dbReference type="InterPro" id="IPR017932">
    <property type="entry name" value="GATase_2_dom"/>
</dbReference>
<dbReference type="PROSITE" id="PS51278">
    <property type="entry name" value="GATASE_TYPE_2"/>
    <property type="match status" value="1"/>
</dbReference>
<dbReference type="Pfam" id="PF13522">
    <property type="entry name" value="GATase_6"/>
    <property type="match status" value="1"/>
</dbReference>
<evidence type="ECO:0000313" key="2">
    <source>
        <dbReference type="EMBL" id="MCS5737398.1"/>
    </source>
</evidence>
<feature type="non-terminal residue" evidence="2">
    <location>
        <position position="186"/>
    </location>
</feature>
<sequence length="186" mass="21704">MGEVVDRNAHPFQHGSITLVHNGTLDNQSLLPDHQKFAVDSENIAYSIDKIGIEETIKKLNGKFTLVWFDAKDQTLNFIRNKDRPFHFMETSSGDWFGASEEDMLMWLSKRTKGPTAKRHFEAEVGVQYVFEIANGVFRFKEERKHELPVFRYVYTSGYLGTGRNSIWDSNDDDDGWDRYLDRRYP</sequence>
<dbReference type="CDD" id="cd00352">
    <property type="entry name" value="Gn_AT_II"/>
    <property type="match status" value="1"/>
</dbReference>
<comment type="caution">
    <text evidence="2">The sequence shown here is derived from an EMBL/GenBank/DDBJ whole genome shotgun (WGS) entry which is preliminary data.</text>
</comment>
<name>A0ABT2HBR4_9MICO</name>
<organism evidence="2 3">
    <name type="scientific">Herbiconiux daphne</name>
    <dbReference type="NCBI Taxonomy" id="2970914"/>
    <lineage>
        <taxon>Bacteria</taxon>
        <taxon>Bacillati</taxon>
        <taxon>Actinomycetota</taxon>
        <taxon>Actinomycetes</taxon>
        <taxon>Micrococcales</taxon>
        <taxon>Microbacteriaceae</taxon>
        <taxon>Herbiconiux</taxon>
    </lineage>
</organism>
<dbReference type="Proteomes" id="UP001165586">
    <property type="component" value="Unassembled WGS sequence"/>
</dbReference>
<dbReference type="SUPFAM" id="SSF56235">
    <property type="entry name" value="N-terminal nucleophile aminohydrolases (Ntn hydrolases)"/>
    <property type="match status" value="1"/>
</dbReference>
<proteinExistence type="predicted"/>
<dbReference type="RefSeq" id="WP_259543789.1">
    <property type="nucleotide sequence ID" value="NZ_JANLCJ010000669.1"/>
</dbReference>